<evidence type="ECO:0000313" key="3">
    <source>
        <dbReference type="Proteomes" id="UP000275925"/>
    </source>
</evidence>
<comment type="caution">
    <text evidence="2">The sequence shown here is derived from an EMBL/GenBank/DDBJ whole genome shotgun (WGS) entry which is preliminary data.</text>
</comment>
<dbReference type="Gene3D" id="2.180.10.10">
    <property type="entry name" value="RHS repeat-associated core"/>
    <property type="match status" value="1"/>
</dbReference>
<organism evidence="2 3">
    <name type="scientific">Candidatus Termititenax persephonae</name>
    <dbReference type="NCBI Taxonomy" id="2218525"/>
    <lineage>
        <taxon>Bacteria</taxon>
        <taxon>Bacillati</taxon>
        <taxon>Candidatus Margulisiibacteriota</taxon>
        <taxon>Candidatus Termititenacia</taxon>
        <taxon>Candidatus Termititenacales</taxon>
        <taxon>Candidatus Termititenacaceae</taxon>
        <taxon>Candidatus Termititenax</taxon>
    </lineage>
</organism>
<proteinExistence type="predicted"/>
<dbReference type="Proteomes" id="UP000275925">
    <property type="component" value="Unassembled WGS sequence"/>
</dbReference>
<evidence type="ECO:0000313" key="2">
    <source>
        <dbReference type="EMBL" id="GBR77124.1"/>
    </source>
</evidence>
<evidence type="ECO:0008006" key="4">
    <source>
        <dbReference type="Google" id="ProtNLM"/>
    </source>
</evidence>
<gene>
    <name evidence="2" type="ORF">NO2_1560</name>
</gene>
<evidence type="ECO:0000256" key="1">
    <source>
        <dbReference type="SAM" id="MobiDB-lite"/>
    </source>
</evidence>
<reference evidence="2 3" key="1">
    <citation type="journal article" date="2019" name="ISME J.">
        <title>Genome analyses of uncultured TG2/ZB3 bacteria in 'Margulisbacteria' specifically attached to ectosymbiotic spirochetes of protists in the termite gut.</title>
        <authorList>
            <person name="Utami Y.D."/>
            <person name="Kuwahara H."/>
            <person name="Igai K."/>
            <person name="Murakami T."/>
            <person name="Sugaya K."/>
            <person name="Morikawa T."/>
            <person name="Nagura Y."/>
            <person name="Yuki M."/>
            <person name="Deevong P."/>
            <person name="Inoue T."/>
            <person name="Kihara K."/>
            <person name="Lo N."/>
            <person name="Yamada A."/>
            <person name="Ohkuma M."/>
            <person name="Hongoh Y."/>
        </authorList>
    </citation>
    <scope>NUCLEOTIDE SEQUENCE [LARGE SCALE GENOMIC DNA]</scope>
    <source>
        <strain evidence="2">NkOx7-02</strain>
    </source>
</reference>
<accession>A0A388TIQ6</accession>
<dbReference type="AlphaFoldDB" id="A0A388TIQ6"/>
<name>A0A388TIQ6_9BACT</name>
<sequence>VRNSLGNEVDIGYNKDNQITELSYAGQDGGRLVWRYEYDKDKQLTKAVNPRGEATEYTYKIGKDFVPGIIATVKSPLGAVSSYTYYWQNLGDENLNNYTVWTKRLTVESQEYLWRYEHLDGHTYDIGKGRQFCFGETTITDPRGIKTTHYYKNGYPLREFLPDQVLTEYEWDYKAGNKLKEITVKGTKRYVTEYQEYDTQGNPGRIINRGDPDTAADDKEMVNEYLHNIGQTGGNGYGEITTKDALEKFLVKQIAHSYVSKPGSTERHNEVYFRYDDKGNLVRKEVLVTDGKNNVQTMATAYAYDPHGELGGQDPAERDDDPLPK</sequence>
<dbReference type="EMBL" id="BGZO01000111">
    <property type="protein sequence ID" value="GBR77124.1"/>
    <property type="molecule type" value="Genomic_DNA"/>
</dbReference>
<keyword evidence="3" id="KW-1185">Reference proteome</keyword>
<feature type="region of interest" description="Disordered" evidence="1">
    <location>
        <begin position="303"/>
        <end position="325"/>
    </location>
</feature>
<feature type="non-terminal residue" evidence="2">
    <location>
        <position position="1"/>
    </location>
</feature>
<protein>
    <recommendedName>
        <fullName evidence="4">Rhs family protein</fullName>
    </recommendedName>
</protein>